<proteinExistence type="predicted"/>
<dbReference type="RefSeq" id="WP_147890788.1">
    <property type="nucleotide sequence ID" value="NZ_VRTS01000002.1"/>
</dbReference>
<evidence type="ECO:0000313" key="2">
    <source>
        <dbReference type="Proteomes" id="UP000321248"/>
    </source>
</evidence>
<dbReference type="EMBL" id="VRTS01000002">
    <property type="protein sequence ID" value="TXK64868.1"/>
    <property type="molecule type" value="Genomic_DNA"/>
</dbReference>
<comment type="caution">
    <text evidence="1">The sequence shown here is derived from an EMBL/GenBank/DDBJ whole genome shotgun (WGS) entry which is preliminary data.</text>
</comment>
<accession>A0A5C8KWX1</accession>
<sequence>MNPQTRSRIALLAILALFLSSFGVALFLHYSGWEPQATRNYGKFVEPPRDLTGVELRHADGTPYPWQPREGVWRVLVLPPAGCVSNACVEMVDTLRRVWISEGRHADNMHVLWFGEIPQGATTFRNLFAMQPDAAVSAQVPEATTAEALPVFVTDPSGYLVLHYPAASTPVASAATCVA</sequence>
<organism evidence="1 2">
    <name type="scientific">Alkalisalibacterium limincola</name>
    <dbReference type="NCBI Taxonomy" id="2699169"/>
    <lineage>
        <taxon>Bacteria</taxon>
        <taxon>Pseudomonadati</taxon>
        <taxon>Pseudomonadota</taxon>
        <taxon>Gammaproteobacteria</taxon>
        <taxon>Lysobacterales</taxon>
        <taxon>Lysobacteraceae</taxon>
        <taxon>Alkalisalibacterium</taxon>
    </lineage>
</organism>
<dbReference type="OrthoDB" id="9785445at2"/>
<protein>
    <submittedName>
        <fullName evidence="1">Uncharacterized protein</fullName>
    </submittedName>
</protein>
<keyword evidence="2" id="KW-1185">Reference proteome</keyword>
<evidence type="ECO:0000313" key="1">
    <source>
        <dbReference type="EMBL" id="TXK64868.1"/>
    </source>
</evidence>
<reference evidence="1 2" key="1">
    <citation type="submission" date="2019-08" db="EMBL/GenBank/DDBJ databases">
        <authorList>
            <person name="Karlyshev A.V."/>
        </authorList>
    </citation>
    <scope>NUCLEOTIDE SEQUENCE [LARGE SCALE GENOMIC DNA]</scope>
    <source>
        <strain evidence="1 2">Alg18-2.2</strain>
    </source>
</reference>
<gene>
    <name evidence="1" type="ORF">FU658_03260</name>
</gene>
<name>A0A5C8KWX1_9GAMM</name>
<dbReference type="Proteomes" id="UP000321248">
    <property type="component" value="Unassembled WGS sequence"/>
</dbReference>
<dbReference type="AlphaFoldDB" id="A0A5C8KWX1"/>